<comment type="subcellular location">
    <subcellularLocation>
        <location evidence="1">Membrane</location>
        <topology evidence="1">Multi-pass membrane protein</topology>
    </subcellularLocation>
</comment>
<dbReference type="GO" id="GO:0008270">
    <property type="term" value="F:zinc ion binding"/>
    <property type="evidence" value="ECO:0007669"/>
    <property type="project" value="UniProtKB-KW"/>
</dbReference>
<keyword evidence="4 8" id="KW-0863">Zinc-finger</keyword>
<keyword evidence="13" id="KW-1185">Reference proteome</keyword>
<evidence type="ECO:0000313" key="12">
    <source>
        <dbReference type="EMBL" id="GBP95278.1"/>
    </source>
</evidence>
<dbReference type="InterPro" id="IPR002293">
    <property type="entry name" value="AA/rel_permease1"/>
</dbReference>
<dbReference type="GO" id="GO:0015171">
    <property type="term" value="F:amino acid transmembrane transporter activity"/>
    <property type="evidence" value="ECO:0007669"/>
    <property type="project" value="TreeGrafter"/>
</dbReference>
<dbReference type="PANTHER" id="PTHR43243">
    <property type="entry name" value="INNER MEMBRANE TRANSPORTER YGJI-RELATED"/>
    <property type="match status" value="1"/>
</dbReference>
<gene>
    <name evidence="12" type="primary">slc7a14a</name>
    <name evidence="12" type="ORF">EVAR_64661_1</name>
</gene>
<protein>
    <submittedName>
        <fullName evidence="12">Probable cationic amino acid transporter</fullName>
    </submittedName>
</protein>
<dbReference type="EMBL" id="BGZK01002608">
    <property type="protein sequence ID" value="GBP95278.1"/>
    <property type="molecule type" value="Genomic_DNA"/>
</dbReference>
<feature type="transmembrane region" description="Helical" evidence="10">
    <location>
        <begin position="545"/>
        <end position="570"/>
    </location>
</feature>
<dbReference type="Proteomes" id="UP000299102">
    <property type="component" value="Unassembled WGS sequence"/>
</dbReference>
<evidence type="ECO:0000256" key="6">
    <source>
        <dbReference type="ARBA" id="ARBA00022989"/>
    </source>
</evidence>
<evidence type="ECO:0000256" key="5">
    <source>
        <dbReference type="ARBA" id="ARBA00022833"/>
    </source>
</evidence>
<feature type="transmembrane region" description="Helical" evidence="10">
    <location>
        <begin position="582"/>
        <end position="605"/>
    </location>
</feature>
<dbReference type="STRING" id="151549.A0A4C2A5B5"/>
<dbReference type="Pfam" id="PF02892">
    <property type="entry name" value="zf-BED"/>
    <property type="match status" value="1"/>
</dbReference>
<dbReference type="InterPro" id="IPR012337">
    <property type="entry name" value="RNaseH-like_sf"/>
</dbReference>
<organism evidence="12 13">
    <name type="scientific">Eumeta variegata</name>
    <name type="common">Bagworm moth</name>
    <name type="synonym">Eumeta japonica</name>
    <dbReference type="NCBI Taxonomy" id="151549"/>
    <lineage>
        <taxon>Eukaryota</taxon>
        <taxon>Metazoa</taxon>
        <taxon>Ecdysozoa</taxon>
        <taxon>Arthropoda</taxon>
        <taxon>Hexapoda</taxon>
        <taxon>Insecta</taxon>
        <taxon>Pterygota</taxon>
        <taxon>Neoptera</taxon>
        <taxon>Endopterygota</taxon>
        <taxon>Lepidoptera</taxon>
        <taxon>Glossata</taxon>
        <taxon>Ditrysia</taxon>
        <taxon>Tineoidea</taxon>
        <taxon>Psychidae</taxon>
        <taxon>Oiketicinae</taxon>
        <taxon>Eumeta</taxon>
    </lineage>
</organism>
<dbReference type="SMART" id="SM00614">
    <property type="entry name" value="ZnF_BED"/>
    <property type="match status" value="1"/>
</dbReference>
<feature type="compositionally biased region" description="Acidic residues" evidence="9">
    <location>
        <begin position="372"/>
        <end position="386"/>
    </location>
</feature>
<dbReference type="InterPro" id="IPR003656">
    <property type="entry name" value="Znf_BED"/>
</dbReference>
<feature type="transmembrane region" description="Helical" evidence="10">
    <location>
        <begin position="516"/>
        <end position="533"/>
    </location>
</feature>
<keyword evidence="3" id="KW-0479">Metal-binding</keyword>
<dbReference type="AlphaFoldDB" id="A0A4C2A5B5"/>
<feature type="transmembrane region" description="Helical" evidence="10">
    <location>
        <begin position="487"/>
        <end position="504"/>
    </location>
</feature>
<keyword evidence="5" id="KW-0862">Zinc</keyword>
<evidence type="ECO:0000313" key="13">
    <source>
        <dbReference type="Proteomes" id="UP000299102"/>
    </source>
</evidence>
<keyword evidence="6 10" id="KW-1133">Transmembrane helix</keyword>
<keyword evidence="2 10" id="KW-0812">Transmembrane</keyword>
<evidence type="ECO:0000259" key="11">
    <source>
        <dbReference type="PROSITE" id="PS50808"/>
    </source>
</evidence>
<name>A0A4C2A5B5_EUMVA</name>
<dbReference type="PROSITE" id="PS50808">
    <property type="entry name" value="ZF_BED"/>
    <property type="match status" value="1"/>
</dbReference>
<evidence type="ECO:0000256" key="2">
    <source>
        <dbReference type="ARBA" id="ARBA00022692"/>
    </source>
</evidence>
<dbReference type="Pfam" id="PF13520">
    <property type="entry name" value="AA_permease_2"/>
    <property type="match status" value="1"/>
</dbReference>
<evidence type="ECO:0000256" key="4">
    <source>
        <dbReference type="ARBA" id="ARBA00022771"/>
    </source>
</evidence>
<feature type="region of interest" description="Disordered" evidence="9">
    <location>
        <begin position="372"/>
        <end position="396"/>
    </location>
</feature>
<proteinExistence type="predicted"/>
<keyword evidence="7 10" id="KW-0472">Membrane</keyword>
<dbReference type="InterPro" id="IPR036236">
    <property type="entry name" value="Znf_C2H2_sf"/>
</dbReference>
<evidence type="ECO:0000256" key="7">
    <source>
        <dbReference type="ARBA" id="ARBA00023136"/>
    </source>
</evidence>
<dbReference type="GO" id="GO:0003677">
    <property type="term" value="F:DNA binding"/>
    <property type="evidence" value="ECO:0007669"/>
    <property type="project" value="InterPro"/>
</dbReference>
<evidence type="ECO:0000256" key="1">
    <source>
        <dbReference type="ARBA" id="ARBA00004141"/>
    </source>
</evidence>
<evidence type="ECO:0000256" key="3">
    <source>
        <dbReference type="ARBA" id="ARBA00022723"/>
    </source>
</evidence>
<feature type="non-terminal residue" evidence="12">
    <location>
        <position position="608"/>
    </location>
</feature>
<dbReference type="OrthoDB" id="3900342at2759"/>
<evidence type="ECO:0000256" key="9">
    <source>
        <dbReference type="SAM" id="MobiDB-lite"/>
    </source>
</evidence>
<reference evidence="12 13" key="1">
    <citation type="journal article" date="2019" name="Commun. Biol.">
        <title>The bagworm genome reveals a unique fibroin gene that provides high tensile strength.</title>
        <authorList>
            <person name="Kono N."/>
            <person name="Nakamura H."/>
            <person name="Ohtoshi R."/>
            <person name="Tomita M."/>
            <person name="Numata K."/>
            <person name="Arakawa K."/>
        </authorList>
    </citation>
    <scope>NUCLEOTIDE SEQUENCE [LARGE SCALE GENOMIC DNA]</scope>
</reference>
<comment type="caution">
    <text evidence="12">The sequence shown here is derived from an EMBL/GenBank/DDBJ whole genome shotgun (WGS) entry which is preliminary data.</text>
</comment>
<feature type="domain" description="BED-type" evidence="11">
    <location>
        <begin position="115"/>
        <end position="167"/>
    </location>
</feature>
<accession>A0A4C2A5B5</accession>
<dbReference type="GO" id="GO:0005886">
    <property type="term" value="C:plasma membrane"/>
    <property type="evidence" value="ECO:0007669"/>
    <property type="project" value="TreeGrafter"/>
</dbReference>
<dbReference type="PANTHER" id="PTHR43243:SF17">
    <property type="entry name" value="CATIONIC AMINO ACID TRANSPORTER-RELATED"/>
    <property type="match status" value="1"/>
</dbReference>
<dbReference type="Gene3D" id="1.20.1740.10">
    <property type="entry name" value="Amino acid/polyamine transporter I"/>
    <property type="match status" value="1"/>
</dbReference>
<evidence type="ECO:0000256" key="10">
    <source>
        <dbReference type="SAM" id="Phobius"/>
    </source>
</evidence>
<dbReference type="SUPFAM" id="SSF57667">
    <property type="entry name" value="beta-beta-alpha zinc fingers"/>
    <property type="match status" value="1"/>
</dbReference>
<sequence>MVIQPVRLRAPGTLLEDNITEIVQAPSSKLLSLYHTTQSTDLMPGFQPRKQPKPYTQPESRVLRDYVCGIPLDLRDCKKTCTRPFTTANGRLRLLTASAARLGVSLPIVKYSSFASNSFVWEHFLKSEDGLSAKCKRCKTVIKTTARSTKGLHVHLKAKHQIEDLNKKVPENAVSSSSVSTNLSMLSPELPSPSKRTKITHHFPIQNSENSMKERVARMTAKDGLPLSVFVTSEDLRELFKAKGFLLPRSSTTIRMMVMNYGMTLRMKVVNELSQLKETGHRFSLTFDEWTSSSNRRMPATVCVETLRKKLKKFEIDLDEDIVAITTDGASVMVKTGSLVPAFQQLCYAHGLQLGILDVLYKKNKSIRQEPIDDDILDNSEAESNDNDGRPNISENSGFTVEVVSFATEGELIPDFKDIINKVRKIVHSAGGSAHGSIRMGIECIPSPEVSTDHAFNHDRNSRPVLNFDPGLFSTLVCLTLGRPPDFLAFGITLLMMLVLVAGVKKSLFFTNVLNAINLSAWVFIMTAGLFYVDTDNWMEHKGFLPYGWSGVFSGAATCFYAFIGFDIIATTGEEANNPKRSIPLAIVLSLAIILCAYVTSSMMLTLI</sequence>
<dbReference type="SUPFAM" id="SSF53098">
    <property type="entry name" value="Ribonuclease H-like"/>
    <property type="match status" value="1"/>
</dbReference>
<evidence type="ECO:0000256" key="8">
    <source>
        <dbReference type="PROSITE-ProRule" id="PRU00027"/>
    </source>
</evidence>